<name>A0A8H7BME0_9FUNG</name>
<feature type="region of interest" description="Disordered" evidence="1">
    <location>
        <begin position="1"/>
        <end position="165"/>
    </location>
</feature>
<reference evidence="2" key="1">
    <citation type="submission" date="2020-01" db="EMBL/GenBank/DDBJ databases">
        <title>Genome Sequencing of Three Apophysomyces-Like Fungal Strains Confirms a Novel Fungal Genus in the Mucoromycota with divergent Burkholderia-like Endosymbiotic Bacteria.</title>
        <authorList>
            <person name="Stajich J.E."/>
            <person name="Macias A.M."/>
            <person name="Carter-House D."/>
            <person name="Lovett B."/>
            <person name="Kasson L.R."/>
            <person name="Berry K."/>
            <person name="Grigoriev I."/>
            <person name="Chang Y."/>
            <person name="Spatafora J."/>
            <person name="Kasson M.T."/>
        </authorList>
    </citation>
    <scope>NUCLEOTIDE SEQUENCE</scope>
    <source>
        <strain evidence="2">NRRL A-21654</strain>
    </source>
</reference>
<feature type="region of interest" description="Disordered" evidence="1">
    <location>
        <begin position="221"/>
        <end position="249"/>
    </location>
</feature>
<evidence type="ECO:0000256" key="1">
    <source>
        <dbReference type="SAM" id="MobiDB-lite"/>
    </source>
</evidence>
<dbReference type="AlphaFoldDB" id="A0A8H7BME0"/>
<protein>
    <submittedName>
        <fullName evidence="2">Uncharacterized protein</fullName>
    </submittedName>
</protein>
<sequence length="447" mass="48865">MNSTADKKQESKFVVDGEIVQTTEPTSPPSNTNHSTHAHKKQMRHPVKRKSSGRAHVTKLAPMAKYSDAEDGNERPIMKRSQSQRSLHRLPFDRKLTPAQPSTTATTTSTTTISTAAPMTTTTTAISDTASLSPPVAAPPPPPSAAPNVDQTEDQHRRPKNKNNPLFLSYMTTAAAPVAQIFDTVADSLVIPDQAAVPTMHHAASTAAAAATAIAASSFSSSSAAPGMSSSSARPPGKQDKKTAKKIPLRSQFLSADQDARRCLSDNVSNSSGHSVGNISRTQQKLLLQRQHCLVDDENNPGHPRNMLRLTRELERVGREYRCVRQYQDPMRESILRCIDRREAYRQGQHHPVSLPSLPPPTSSSDLHRTVSISDLPNLEHKLDRHHRLKAIAGNRARTVQAPHASSSLSSTSSVLAQSTHPMANGHNWSSLWLDRLWHLVSPRNHT</sequence>
<evidence type="ECO:0000313" key="2">
    <source>
        <dbReference type="EMBL" id="KAF7727606.1"/>
    </source>
</evidence>
<feature type="compositionally biased region" description="Basic and acidic residues" evidence="1">
    <location>
        <begin position="1"/>
        <end position="15"/>
    </location>
</feature>
<dbReference type="EMBL" id="JABAYA010000053">
    <property type="protein sequence ID" value="KAF7727606.1"/>
    <property type="molecule type" value="Genomic_DNA"/>
</dbReference>
<feature type="compositionally biased region" description="Low complexity" evidence="1">
    <location>
        <begin position="221"/>
        <end position="233"/>
    </location>
</feature>
<dbReference type="OrthoDB" id="5430106at2759"/>
<feature type="compositionally biased region" description="Low complexity" evidence="1">
    <location>
        <begin position="22"/>
        <end position="35"/>
    </location>
</feature>
<evidence type="ECO:0000313" key="3">
    <source>
        <dbReference type="Proteomes" id="UP000605846"/>
    </source>
</evidence>
<keyword evidence="3" id="KW-1185">Reference proteome</keyword>
<dbReference type="GO" id="GO:0031929">
    <property type="term" value="P:TOR signaling"/>
    <property type="evidence" value="ECO:0007669"/>
    <property type="project" value="InterPro"/>
</dbReference>
<feature type="compositionally biased region" description="Low complexity" evidence="1">
    <location>
        <begin position="97"/>
        <end position="135"/>
    </location>
</feature>
<dbReference type="GO" id="GO:0031931">
    <property type="term" value="C:TORC1 complex"/>
    <property type="evidence" value="ECO:0007669"/>
    <property type="project" value="InterPro"/>
</dbReference>
<proteinExistence type="predicted"/>
<gene>
    <name evidence="2" type="ORF">EC973_007367</name>
</gene>
<dbReference type="InterPro" id="IPR018857">
    <property type="entry name" value="TORC1_cplx_su_TCO89"/>
</dbReference>
<feature type="compositionally biased region" description="Low complexity" evidence="1">
    <location>
        <begin position="400"/>
        <end position="414"/>
    </location>
</feature>
<feature type="region of interest" description="Disordered" evidence="1">
    <location>
        <begin position="395"/>
        <end position="414"/>
    </location>
</feature>
<feature type="compositionally biased region" description="Basic residues" evidence="1">
    <location>
        <begin position="36"/>
        <end position="57"/>
    </location>
</feature>
<organism evidence="2 3">
    <name type="scientific">Apophysomyces ossiformis</name>
    <dbReference type="NCBI Taxonomy" id="679940"/>
    <lineage>
        <taxon>Eukaryota</taxon>
        <taxon>Fungi</taxon>
        <taxon>Fungi incertae sedis</taxon>
        <taxon>Mucoromycota</taxon>
        <taxon>Mucoromycotina</taxon>
        <taxon>Mucoromycetes</taxon>
        <taxon>Mucorales</taxon>
        <taxon>Mucorineae</taxon>
        <taxon>Mucoraceae</taxon>
        <taxon>Apophysomyces</taxon>
    </lineage>
</organism>
<comment type="caution">
    <text evidence="2">The sequence shown here is derived from an EMBL/GenBank/DDBJ whole genome shotgun (WGS) entry which is preliminary data.</text>
</comment>
<feature type="region of interest" description="Disordered" evidence="1">
    <location>
        <begin position="347"/>
        <end position="367"/>
    </location>
</feature>
<dbReference type="Pfam" id="PF10452">
    <property type="entry name" value="TCO89"/>
    <property type="match status" value="1"/>
</dbReference>
<accession>A0A8H7BME0</accession>
<dbReference type="Proteomes" id="UP000605846">
    <property type="component" value="Unassembled WGS sequence"/>
</dbReference>
<feature type="compositionally biased region" description="Pro residues" evidence="1">
    <location>
        <begin position="136"/>
        <end position="145"/>
    </location>
</feature>